<sequence length="176" mass="19967">FQISDLPRQMYYCTLGEITFLWKNENRTEKNPVPDSIFLLLPWGQCLKESPTVDPLVLLFSSLVFRGFVMGFWEGEGRLKRSLWAYPCRRGQVSTVIKRWSIFSAWQTLGCLCRERAGGNRDMKLTKACSETSTTALLTLPGCRMTRTSRSTSSRPPMGQGRDMAAEEPVQGPVTF</sequence>
<reference evidence="2 3" key="1">
    <citation type="journal article" date="2020" name="G3 (Bethesda)">
        <title>Draft Genome of the Common Snapping Turtle, Chelydra serpentina, a Model for Phenotypic Plasticity in Reptiles.</title>
        <authorList>
            <person name="Das D."/>
            <person name="Singh S.K."/>
            <person name="Bierstedt J."/>
            <person name="Erickson A."/>
            <person name="Galli G.L.J."/>
            <person name="Crossley D.A. 2nd"/>
            <person name="Rhen T."/>
        </authorList>
    </citation>
    <scope>NUCLEOTIDE SEQUENCE [LARGE SCALE GENOMIC DNA]</scope>
    <source>
        <strain evidence="2">KW</strain>
    </source>
</reference>
<name>A0A8T1TH92_CHESE</name>
<keyword evidence="3" id="KW-1185">Reference proteome</keyword>
<accession>A0A8T1TH92</accession>
<feature type="non-terminal residue" evidence="2">
    <location>
        <position position="176"/>
    </location>
</feature>
<feature type="compositionally biased region" description="Low complexity" evidence="1">
    <location>
        <begin position="145"/>
        <end position="158"/>
    </location>
</feature>
<organism evidence="2 3">
    <name type="scientific">Chelydra serpentina</name>
    <name type="common">Snapping turtle</name>
    <name type="synonym">Testudo serpentina</name>
    <dbReference type="NCBI Taxonomy" id="8475"/>
    <lineage>
        <taxon>Eukaryota</taxon>
        <taxon>Metazoa</taxon>
        <taxon>Chordata</taxon>
        <taxon>Craniata</taxon>
        <taxon>Vertebrata</taxon>
        <taxon>Euteleostomi</taxon>
        <taxon>Archelosauria</taxon>
        <taxon>Testudinata</taxon>
        <taxon>Testudines</taxon>
        <taxon>Cryptodira</taxon>
        <taxon>Durocryptodira</taxon>
        <taxon>Americhelydia</taxon>
        <taxon>Chelydroidea</taxon>
        <taxon>Chelydridae</taxon>
        <taxon>Chelydra</taxon>
    </lineage>
</organism>
<proteinExistence type="predicted"/>
<feature type="region of interest" description="Disordered" evidence="1">
    <location>
        <begin position="145"/>
        <end position="176"/>
    </location>
</feature>
<comment type="caution">
    <text evidence="2">The sequence shown here is derived from an EMBL/GenBank/DDBJ whole genome shotgun (WGS) entry which is preliminary data.</text>
</comment>
<protein>
    <submittedName>
        <fullName evidence="2">Uncharacterized protein</fullName>
    </submittedName>
</protein>
<dbReference type="AlphaFoldDB" id="A0A8T1TH92"/>
<evidence type="ECO:0000313" key="2">
    <source>
        <dbReference type="EMBL" id="KAG6940447.1"/>
    </source>
</evidence>
<feature type="non-terminal residue" evidence="2">
    <location>
        <position position="1"/>
    </location>
</feature>
<evidence type="ECO:0000256" key="1">
    <source>
        <dbReference type="SAM" id="MobiDB-lite"/>
    </source>
</evidence>
<evidence type="ECO:0000313" key="3">
    <source>
        <dbReference type="Proteomes" id="UP000765507"/>
    </source>
</evidence>
<gene>
    <name evidence="2" type="ORF">G0U57_015850</name>
</gene>
<dbReference type="Proteomes" id="UP000765507">
    <property type="component" value="Unassembled WGS sequence"/>
</dbReference>
<dbReference type="EMBL" id="JAHGAV010000004">
    <property type="protein sequence ID" value="KAG6940447.1"/>
    <property type="molecule type" value="Genomic_DNA"/>
</dbReference>